<feature type="domain" description="Transposase (putative) YhgA-like" evidence="2">
    <location>
        <begin position="7"/>
        <end position="192"/>
    </location>
</feature>
<name>A0ABQ1MDC5_9SPHI</name>
<organism evidence="3 4">
    <name type="scientific">Parapedobacter defluvii</name>
    <dbReference type="NCBI Taxonomy" id="2045106"/>
    <lineage>
        <taxon>Bacteria</taxon>
        <taxon>Pseudomonadati</taxon>
        <taxon>Bacteroidota</taxon>
        <taxon>Sphingobacteriia</taxon>
        <taxon>Sphingobacteriales</taxon>
        <taxon>Sphingobacteriaceae</taxon>
        <taxon>Parapedobacter</taxon>
    </lineage>
</organism>
<dbReference type="InterPro" id="IPR006842">
    <property type="entry name" value="Transposase_31"/>
</dbReference>
<dbReference type="Proteomes" id="UP000597338">
    <property type="component" value="Unassembled WGS sequence"/>
</dbReference>
<comment type="similarity">
    <text evidence="1">Belongs to the Rpn/YhgA-like nuclease family.</text>
</comment>
<dbReference type="InterPro" id="IPR010106">
    <property type="entry name" value="RpnA"/>
</dbReference>
<accession>A0ABQ1MDC5</accession>
<comment type="caution">
    <text evidence="3">The sequence shown here is derived from an EMBL/GenBank/DDBJ whole genome shotgun (WGS) entry which is preliminary data.</text>
</comment>
<dbReference type="NCBIfam" id="TIGR01784">
    <property type="entry name" value="T_den_put_tspse"/>
    <property type="match status" value="1"/>
</dbReference>
<dbReference type="EMBL" id="BMIK01000013">
    <property type="protein sequence ID" value="GGC38596.1"/>
    <property type="molecule type" value="Genomic_DNA"/>
</dbReference>
<evidence type="ECO:0000256" key="1">
    <source>
        <dbReference type="ARBA" id="ARBA00009787"/>
    </source>
</evidence>
<sequence>MGNISTVHDTFVRGLLADKQLAVDYFRSALPEHIADKLDFSTMEQLSETYVSAELEKTFSDVVHRCRRKDCAETVDISLLLEHKSSPDKYTPVQVGGYLFSGYQQQIKQGHEQLSPIIPVLLYHGRQKWEYWTLDRLFDELDQDLLGFIPKFDYVYHNLRDLSEATIRAVSNQFLVSALLVLKYAFDKQRLKVKLPEILSLGLAKGSEGQQAGLVIYGFELVDYTDKQIKEIFKGLPAEIKDTVMSTYDLLIEKGIERGRQEERAKIHAEKLEIAREMIKDGFSIQQIVKFTKLSIEEVEEKL</sequence>
<dbReference type="InterPro" id="IPR051699">
    <property type="entry name" value="Rpn/YhgA-like_nuclease"/>
</dbReference>
<evidence type="ECO:0000259" key="2">
    <source>
        <dbReference type="Pfam" id="PF04754"/>
    </source>
</evidence>
<evidence type="ECO:0000313" key="4">
    <source>
        <dbReference type="Proteomes" id="UP000597338"/>
    </source>
</evidence>
<dbReference type="RefSeq" id="WP_188752599.1">
    <property type="nucleotide sequence ID" value="NZ_BMIK01000013.1"/>
</dbReference>
<proteinExistence type="inferred from homology"/>
<dbReference type="Pfam" id="PF04754">
    <property type="entry name" value="Transposase_31"/>
    <property type="match status" value="1"/>
</dbReference>
<evidence type="ECO:0000313" key="3">
    <source>
        <dbReference type="EMBL" id="GGC38596.1"/>
    </source>
</evidence>
<reference evidence="4" key="1">
    <citation type="journal article" date="2019" name="Int. J. Syst. Evol. Microbiol.">
        <title>The Global Catalogue of Microorganisms (GCM) 10K type strain sequencing project: providing services to taxonomists for standard genome sequencing and annotation.</title>
        <authorList>
            <consortium name="The Broad Institute Genomics Platform"/>
            <consortium name="The Broad Institute Genome Sequencing Center for Infectious Disease"/>
            <person name="Wu L."/>
            <person name="Ma J."/>
        </authorList>
    </citation>
    <scope>NUCLEOTIDE SEQUENCE [LARGE SCALE GENOMIC DNA]</scope>
    <source>
        <strain evidence="4">CGMCC 1.15342</strain>
    </source>
</reference>
<dbReference type="PANTHER" id="PTHR34611">
    <property type="match status" value="1"/>
</dbReference>
<keyword evidence="4" id="KW-1185">Reference proteome</keyword>
<protein>
    <recommendedName>
        <fullName evidence="2">Transposase (putative) YhgA-like domain-containing protein</fullName>
    </recommendedName>
</protein>
<gene>
    <name evidence="3" type="ORF">GCM10011386_33410</name>
</gene>
<dbReference type="PANTHER" id="PTHR34611:SF2">
    <property type="entry name" value="INACTIVE RECOMBINATION-PROMOTING NUCLEASE-LIKE PROTEIN RPNE-RELATED"/>
    <property type="match status" value="1"/>
</dbReference>